<dbReference type="InterPro" id="IPR003675">
    <property type="entry name" value="Rce1/LyrA-like_dom"/>
</dbReference>
<dbReference type="PANTHER" id="PTHR39430:SF1">
    <property type="entry name" value="PROTEASE"/>
    <property type="match status" value="1"/>
</dbReference>
<organism evidence="3 4">
    <name type="scientific">Paenibacillus agri</name>
    <dbReference type="NCBI Taxonomy" id="2744309"/>
    <lineage>
        <taxon>Bacteria</taxon>
        <taxon>Bacillati</taxon>
        <taxon>Bacillota</taxon>
        <taxon>Bacilli</taxon>
        <taxon>Bacillales</taxon>
        <taxon>Paenibacillaceae</taxon>
        <taxon>Paenibacillus</taxon>
    </lineage>
</organism>
<keyword evidence="1" id="KW-0472">Membrane</keyword>
<keyword evidence="4" id="KW-1185">Reference proteome</keyword>
<feature type="transmembrane region" description="Helical" evidence="1">
    <location>
        <begin position="190"/>
        <end position="208"/>
    </location>
</feature>
<dbReference type="GO" id="GO:0080120">
    <property type="term" value="P:CAAX-box protein maturation"/>
    <property type="evidence" value="ECO:0007669"/>
    <property type="project" value="UniProtKB-ARBA"/>
</dbReference>
<comment type="caution">
    <text evidence="3">The sequence shown here is derived from an EMBL/GenBank/DDBJ whole genome shotgun (WGS) entry which is preliminary data.</text>
</comment>
<dbReference type="Proteomes" id="UP000564806">
    <property type="component" value="Unassembled WGS sequence"/>
</dbReference>
<feature type="transmembrane region" description="Helical" evidence="1">
    <location>
        <begin position="166"/>
        <end position="184"/>
    </location>
</feature>
<feature type="transmembrane region" description="Helical" evidence="1">
    <location>
        <begin position="215"/>
        <end position="236"/>
    </location>
</feature>
<feature type="transmembrane region" description="Helical" evidence="1">
    <location>
        <begin position="50"/>
        <end position="75"/>
    </location>
</feature>
<dbReference type="GO" id="GO:0008237">
    <property type="term" value="F:metallopeptidase activity"/>
    <property type="evidence" value="ECO:0007669"/>
    <property type="project" value="UniProtKB-KW"/>
</dbReference>
<dbReference type="GO" id="GO:0004175">
    <property type="term" value="F:endopeptidase activity"/>
    <property type="evidence" value="ECO:0007669"/>
    <property type="project" value="UniProtKB-ARBA"/>
</dbReference>
<accession>A0A850ELJ7</accession>
<feature type="transmembrane region" description="Helical" evidence="1">
    <location>
        <begin position="256"/>
        <end position="276"/>
    </location>
</feature>
<proteinExistence type="predicted"/>
<feature type="transmembrane region" description="Helical" evidence="1">
    <location>
        <begin position="18"/>
        <end position="38"/>
    </location>
</feature>
<protein>
    <submittedName>
        <fullName evidence="3">CPBP family intramembrane metalloprotease</fullName>
    </submittedName>
</protein>
<gene>
    <name evidence="3" type="ORF">HPT30_16310</name>
</gene>
<sequence length="283" mass="32545">MEKNYGLQPKIPFGLKSLAGFILIFVIWQGGSFLWLNLVNSLIPATRSGLPSFIALFLTFWFLILGVFLITRYFFKIPFRTFLFENKRPDFRKFATYFSWYFAALILYLLVDIGVHPQAFTLHFDPLRWLGVFIVVIPLIFVQSASEEILFRGYMYRMFRSLKGGAFWSVLISSLTFALVHGLNPEMLSNGIWGPLYYLMGAFFLGIVAYRTNGLAATTGIHFATNIFNFTIWGYGTSTADHMGLQSIVYRHTLDMPFAFCGIFAIVISYGVFQFFKHKRSRS</sequence>
<feature type="transmembrane region" description="Helical" evidence="1">
    <location>
        <begin position="95"/>
        <end position="115"/>
    </location>
</feature>
<dbReference type="GO" id="GO:0006508">
    <property type="term" value="P:proteolysis"/>
    <property type="evidence" value="ECO:0007669"/>
    <property type="project" value="UniProtKB-KW"/>
</dbReference>
<keyword evidence="3" id="KW-0482">Metalloprotease</keyword>
<keyword evidence="3" id="KW-0645">Protease</keyword>
<dbReference type="AlphaFoldDB" id="A0A850ELJ7"/>
<dbReference type="PANTHER" id="PTHR39430">
    <property type="entry name" value="MEMBRANE-ASSOCIATED PROTEASE-RELATED"/>
    <property type="match status" value="1"/>
</dbReference>
<evidence type="ECO:0000256" key="1">
    <source>
        <dbReference type="SAM" id="Phobius"/>
    </source>
</evidence>
<name>A0A850ELJ7_9BACL</name>
<feature type="transmembrane region" description="Helical" evidence="1">
    <location>
        <begin position="127"/>
        <end position="145"/>
    </location>
</feature>
<evidence type="ECO:0000313" key="3">
    <source>
        <dbReference type="EMBL" id="NUU61908.1"/>
    </source>
</evidence>
<dbReference type="RefSeq" id="WP_175372393.1">
    <property type="nucleotide sequence ID" value="NZ_JABWCS010000211.1"/>
</dbReference>
<dbReference type="Pfam" id="PF02517">
    <property type="entry name" value="Rce1-like"/>
    <property type="match status" value="1"/>
</dbReference>
<feature type="domain" description="CAAX prenyl protease 2/Lysostaphin resistance protein A-like" evidence="2">
    <location>
        <begin position="132"/>
        <end position="228"/>
    </location>
</feature>
<dbReference type="EMBL" id="JABWCS010000211">
    <property type="protein sequence ID" value="NUU61908.1"/>
    <property type="molecule type" value="Genomic_DNA"/>
</dbReference>
<keyword evidence="3" id="KW-0378">Hydrolase</keyword>
<evidence type="ECO:0000313" key="4">
    <source>
        <dbReference type="Proteomes" id="UP000564806"/>
    </source>
</evidence>
<reference evidence="3" key="1">
    <citation type="submission" date="2020-06" db="EMBL/GenBank/DDBJ databases">
        <title>Paenibacillus sp. nov., isolated from soil.</title>
        <authorList>
            <person name="Seo Y.L."/>
        </authorList>
    </citation>
    <scope>NUCLEOTIDE SEQUENCE [LARGE SCALE GENOMIC DNA]</scope>
    <source>
        <strain evidence="3">JW14</strain>
    </source>
</reference>
<keyword evidence="1" id="KW-1133">Transmembrane helix</keyword>
<keyword evidence="1" id="KW-0812">Transmembrane</keyword>
<evidence type="ECO:0000259" key="2">
    <source>
        <dbReference type="Pfam" id="PF02517"/>
    </source>
</evidence>